<reference evidence="4 5" key="1">
    <citation type="submission" date="2014-10" db="EMBL/GenBank/DDBJ databases">
        <title>Draft genome sequence of Actinoplanes utahensis NRRL 12052.</title>
        <authorList>
            <person name="Velasco-Bucheli B."/>
            <person name="del Cerro C."/>
            <person name="Hormigo D."/>
            <person name="Garcia J.L."/>
            <person name="Acebal C."/>
            <person name="Arroyo M."/>
            <person name="de la Mata I."/>
        </authorList>
    </citation>
    <scope>NUCLEOTIDE SEQUENCE [LARGE SCALE GENOMIC DNA]</scope>
    <source>
        <strain evidence="4 5">NRRL 12052</strain>
    </source>
</reference>
<keyword evidence="5" id="KW-1185">Reference proteome</keyword>
<dbReference type="RefSeq" id="WP_043523690.1">
    <property type="nucleotide sequence ID" value="NZ_BAABKU010000038.1"/>
</dbReference>
<feature type="domain" description="Erythromycin biosynthesis protein CIII-like C-terminal" evidence="3">
    <location>
        <begin position="291"/>
        <end position="385"/>
    </location>
</feature>
<dbReference type="Pfam" id="PF03033">
    <property type="entry name" value="Glyco_transf_28"/>
    <property type="match status" value="1"/>
</dbReference>
<dbReference type="SUPFAM" id="SSF53756">
    <property type="entry name" value="UDP-Glycosyltransferase/glycogen phosphorylase"/>
    <property type="match status" value="1"/>
</dbReference>
<dbReference type="EMBL" id="JRTT01000008">
    <property type="protein sequence ID" value="KHD77886.1"/>
    <property type="molecule type" value="Genomic_DNA"/>
</dbReference>
<dbReference type="CDD" id="cd03784">
    <property type="entry name" value="GT1_Gtf-like"/>
    <property type="match status" value="1"/>
</dbReference>
<dbReference type="InterPro" id="IPR050426">
    <property type="entry name" value="Glycosyltransferase_28"/>
</dbReference>
<gene>
    <name evidence="4" type="ORF">MB27_08945</name>
</gene>
<dbReference type="GO" id="GO:0016758">
    <property type="term" value="F:hexosyltransferase activity"/>
    <property type="evidence" value="ECO:0007669"/>
    <property type="project" value="InterPro"/>
</dbReference>
<dbReference type="InterPro" id="IPR002213">
    <property type="entry name" value="UDP_glucos_trans"/>
</dbReference>
<protein>
    <submittedName>
        <fullName evidence="4">Uncharacterized protein</fullName>
    </submittedName>
</protein>
<feature type="domain" description="Glycosyltransferase family 28 N-terminal" evidence="2">
    <location>
        <begin position="3"/>
        <end position="127"/>
    </location>
</feature>
<accession>A0A0A6UR38</accession>
<dbReference type="InterPro" id="IPR004276">
    <property type="entry name" value="GlycoTrans_28_N"/>
</dbReference>
<organism evidence="4 5">
    <name type="scientific">Actinoplanes utahensis</name>
    <dbReference type="NCBI Taxonomy" id="1869"/>
    <lineage>
        <taxon>Bacteria</taxon>
        <taxon>Bacillati</taxon>
        <taxon>Actinomycetota</taxon>
        <taxon>Actinomycetes</taxon>
        <taxon>Micromonosporales</taxon>
        <taxon>Micromonosporaceae</taxon>
        <taxon>Actinoplanes</taxon>
    </lineage>
</organism>
<dbReference type="InterPro" id="IPR010610">
    <property type="entry name" value="EryCIII-like_C"/>
</dbReference>
<evidence type="ECO:0000313" key="5">
    <source>
        <dbReference type="Proteomes" id="UP000054537"/>
    </source>
</evidence>
<dbReference type="PANTHER" id="PTHR48050">
    <property type="entry name" value="STEROL 3-BETA-GLUCOSYLTRANSFERASE"/>
    <property type="match status" value="1"/>
</dbReference>
<dbReference type="GO" id="GO:0033072">
    <property type="term" value="P:vancomycin biosynthetic process"/>
    <property type="evidence" value="ECO:0007669"/>
    <property type="project" value="UniProtKB-ARBA"/>
</dbReference>
<dbReference type="GO" id="GO:0008194">
    <property type="term" value="F:UDP-glycosyltransferase activity"/>
    <property type="evidence" value="ECO:0007669"/>
    <property type="project" value="InterPro"/>
</dbReference>
<dbReference type="GO" id="GO:0005975">
    <property type="term" value="P:carbohydrate metabolic process"/>
    <property type="evidence" value="ECO:0007669"/>
    <property type="project" value="InterPro"/>
</dbReference>
<dbReference type="STRING" id="1869.MB27_08945"/>
<name>A0A0A6UR38_ACTUT</name>
<evidence type="ECO:0000256" key="1">
    <source>
        <dbReference type="SAM" id="MobiDB-lite"/>
    </source>
</evidence>
<evidence type="ECO:0000313" key="4">
    <source>
        <dbReference type="EMBL" id="KHD77886.1"/>
    </source>
</evidence>
<dbReference type="Proteomes" id="UP000054537">
    <property type="component" value="Unassembled WGS sequence"/>
</dbReference>
<dbReference type="Pfam" id="PF06722">
    <property type="entry name" value="EryCIII-like_C"/>
    <property type="match status" value="1"/>
</dbReference>
<evidence type="ECO:0000259" key="2">
    <source>
        <dbReference type="Pfam" id="PF03033"/>
    </source>
</evidence>
<comment type="caution">
    <text evidence="4">The sequence shown here is derived from an EMBL/GenBank/DDBJ whole genome shotgun (WGS) entry which is preliminary data.</text>
</comment>
<dbReference type="AlphaFoldDB" id="A0A0A6UR38"/>
<dbReference type="PANTHER" id="PTHR48050:SF13">
    <property type="entry name" value="STEROL 3-BETA-GLUCOSYLTRANSFERASE UGT80A2"/>
    <property type="match status" value="1"/>
</dbReference>
<evidence type="ECO:0000259" key="3">
    <source>
        <dbReference type="Pfam" id="PF06722"/>
    </source>
</evidence>
<dbReference type="eggNOG" id="COG1819">
    <property type="taxonomic scope" value="Bacteria"/>
</dbReference>
<dbReference type="FunFam" id="3.40.50.2000:FF:000009">
    <property type="entry name" value="Sterol 3-beta-glucosyltransferase UGT80A2"/>
    <property type="match status" value="1"/>
</dbReference>
<feature type="region of interest" description="Disordered" evidence="1">
    <location>
        <begin position="132"/>
        <end position="153"/>
    </location>
</feature>
<proteinExistence type="predicted"/>
<dbReference type="Gene3D" id="3.40.50.2000">
    <property type="entry name" value="Glycogen Phosphorylase B"/>
    <property type="match status" value="2"/>
</dbReference>
<sequence>MRILLATIGSRGDVQPLVALGTRLRALGHQVRVCAPPDFQDWLTELGFEAAAIGPPMRQALATKPRPHYTPEQLRPMAERQIVAQFTKLAEAAQGCDLLLSQTPQFPAARSVAESLGIPYVFAVLSPNQLPSPHHAPPPMPLSNQGPAGPGADHRALWESDREFMNTLFLDALNKHRAEVGLPLVDDVRGHAFTDRPWIAADPTVGPWVEPADLEVFQPGGWFLPDDRPLPAELERFLDDGEPPLYFGFGSMLSVEDDLGEVMVRTARALGRRAVISRGWAGLRLPDDGPDTLAVGEVNLQRLFRRVAAVAHPGSAGTTLVSAMAGAPQVLVPQMYDQHYWAARIETLGAGAAHAPGRPTTASLTEALERVLRPAVAATAATVAAAVRHDGAELAAQHLTTADALAG</sequence>
<dbReference type="OrthoDB" id="3253247at2"/>